<dbReference type="Gene3D" id="1.25.40.20">
    <property type="entry name" value="Ankyrin repeat-containing domain"/>
    <property type="match status" value="4"/>
</dbReference>
<gene>
    <name evidence="4" type="ORF">TBRA_LOCUS4037</name>
</gene>
<evidence type="ECO:0000256" key="3">
    <source>
        <dbReference type="PROSITE-ProRule" id="PRU00023"/>
    </source>
</evidence>
<dbReference type="PROSITE" id="PS50088">
    <property type="entry name" value="ANK_REPEAT"/>
    <property type="match status" value="5"/>
</dbReference>
<keyword evidence="5" id="KW-1185">Reference proteome</keyword>
<dbReference type="OrthoDB" id="6593077at2759"/>
<dbReference type="PROSITE" id="PS50297">
    <property type="entry name" value="ANK_REP_REGION"/>
    <property type="match status" value="3"/>
</dbReference>
<dbReference type="SUPFAM" id="SSF48403">
    <property type="entry name" value="Ankyrin repeat"/>
    <property type="match status" value="2"/>
</dbReference>
<keyword evidence="2 3" id="KW-0040">ANK repeat</keyword>
<name>A0A6H5I8U1_9HYME</name>
<feature type="repeat" description="ANK" evidence="3">
    <location>
        <begin position="402"/>
        <end position="434"/>
    </location>
</feature>
<dbReference type="Pfam" id="PF13857">
    <property type="entry name" value="Ank_5"/>
    <property type="match status" value="1"/>
</dbReference>
<dbReference type="PANTHER" id="PTHR24134">
    <property type="entry name" value="ANKYRIN REPEAT-CONTAINING PROTEIN DDB_G0279043"/>
    <property type="match status" value="1"/>
</dbReference>
<sequence>MLFELGHERYQPVRIDARDKLDNTPLHFALAVYESDSARFLLEEGADPNAANAKGSTPLHVVCSRVLNDESEICPDPRSKLTPERVIYKTYEDLWRDDAAFARLFFEMSDDQHRLVQIDARDILGMTTLQCAVANLLPSVVDILLKRDICVYAARAQSAAAAAARCARSDRMNSLPARVQARESRLLFLLELTASMELRQSPASLGHAILMNRENQPYMSRLLWLNNDVSPYTSVSVHAYGCFLVHARGASLYYKVRWKKKVQPHFCATGCGDEGAHDFYRRFDLGSFFDEQSGLTQFHEACMHGCLDVVVQFLELGQDPNCLEQIASGIDPPLHLALRELNNGELVQTLLRAGADPNLVCSKDDWTALHVICRRPRFAVDMATIFFANCTRDLQLDARDNEGDTPLHLALDRCDGEVAEILLGRGADPTLVNARGETPLHVIVAGIFTKRFVNEFFALCDEFGWTVQLDARDNEGNTPLHRVLDSRGKEAAEILLRRGADPTLVNARGETPLHVICRGCEILTS</sequence>
<dbReference type="SMART" id="SM00248">
    <property type="entry name" value="ANK"/>
    <property type="match status" value="7"/>
</dbReference>
<dbReference type="Pfam" id="PF00023">
    <property type="entry name" value="Ank"/>
    <property type="match status" value="1"/>
</dbReference>
<dbReference type="PANTHER" id="PTHR24134:SF9">
    <property type="entry name" value="ANKYRIN REPEAT AND SOCS BOX PROTEIN 8"/>
    <property type="match status" value="1"/>
</dbReference>
<accession>A0A6H5I8U1</accession>
<proteinExistence type="predicted"/>
<dbReference type="InterPro" id="IPR036770">
    <property type="entry name" value="Ankyrin_rpt-contain_sf"/>
</dbReference>
<dbReference type="Proteomes" id="UP000479190">
    <property type="component" value="Unassembled WGS sequence"/>
</dbReference>
<dbReference type="EMBL" id="CADCXV010000664">
    <property type="protein sequence ID" value="CAB0032088.1"/>
    <property type="molecule type" value="Genomic_DNA"/>
</dbReference>
<feature type="repeat" description="ANK" evidence="3">
    <location>
        <begin position="21"/>
        <end position="53"/>
    </location>
</feature>
<feature type="repeat" description="ANK" evidence="3">
    <location>
        <begin position="293"/>
        <end position="325"/>
    </location>
</feature>
<evidence type="ECO:0000256" key="1">
    <source>
        <dbReference type="ARBA" id="ARBA00022737"/>
    </source>
</evidence>
<evidence type="ECO:0000313" key="4">
    <source>
        <dbReference type="EMBL" id="CAB0032088.1"/>
    </source>
</evidence>
<dbReference type="Pfam" id="PF12796">
    <property type="entry name" value="Ank_2"/>
    <property type="match status" value="1"/>
</dbReference>
<reference evidence="4 5" key="1">
    <citation type="submission" date="2020-02" db="EMBL/GenBank/DDBJ databases">
        <authorList>
            <person name="Ferguson B K."/>
        </authorList>
    </citation>
    <scope>NUCLEOTIDE SEQUENCE [LARGE SCALE GENOMIC DNA]</scope>
</reference>
<feature type="repeat" description="ANK" evidence="3">
    <location>
        <begin position="475"/>
        <end position="507"/>
    </location>
</feature>
<organism evidence="4 5">
    <name type="scientific">Trichogramma brassicae</name>
    <dbReference type="NCBI Taxonomy" id="86971"/>
    <lineage>
        <taxon>Eukaryota</taxon>
        <taxon>Metazoa</taxon>
        <taxon>Ecdysozoa</taxon>
        <taxon>Arthropoda</taxon>
        <taxon>Hexapoda</taxon>
        <taxon>Insecta</taxon>
        <taxon>Pterygota</taxon>
        <taxon>Neoptera</taxon>
        <taxon>Endopterygota</taxon>
        <taxon>Hymenoptera</taxon>
        <taxon>Apocrita</taxon>
        <taxon>Proctotrupomorpha</taxon>
        <taxon>Chalcidoidea</taxon>
        <taxon>Trichogrammatidae</taxon>
        <taxon>Trichogramma</taxon>
    </lineage>
</organism>
<keyword evidence="1" id="KW-0677">Repeat</keyword>
<evidence type="ECO:0000256" key="2">
    <source>
        <dbReference type="ARBA" id="ARBA00023043"/>
    </source>
</evidence>
<protein>
    <submittedName>
        <fullName evidence="4">Uncharacterized protein</fullName>
    </submittedName>
</protein>
<dbReference type="InterPro" id="IPR002110">
    <property type="entry name" value="Ankyrin_rpt"/>
</dbReference>
<dbReference type="AlphaFoldDB" id="A0A6H5I8U1"/>
<feature type="repeat" description="ANK" evidence="3">
    <location>
        <begin position="333"/>
        <end position="362"/>
    </location>
</feature>
<evidence type="ECO:0000313" key="5">
    <source>
        <dbReference type="Proteomes" id="UP000479190"/>
    </source>
</evidence>